<dbReference type="SMART" id="SM00897">
    <property type="entry name" value="FIST"/>
    <property type="match status" value="1"/>
</dbReference>
<dbReference type="EMBL" id="BONH01000019">
    <property type="protein sequence ID" value="GIF99172.1"/>
    <property type="molecule type" value="Genomic_DNA"/>
</dbReference>
<accession>A0A8J3KG99</accession>
<feature type="domain" description="FIST" evidence="1">
    <location>
        <begin position="51"/>
        <end position="250"/>
    </location>
</feature>
<sequence>MPVDIPAPRPGACATATEPLRVGVGYSDAADAVTAGRAAAAEALAGLHGTPPELIIMYASVSYDLIALLHAVRRATGKAPLVGATTSGQFHDGRLINPGLGVSVLALSAGPYRFGVASVTGVTEDGDQAGQRLARAARAAAGPEPAAHAALLLLTTGLAGHQQELLNGVHKVLGAPVPVVGGSAGDDRLLIRTCVFENDNVLTDGGATAVWIAAPVPLSVVAEHGWHDVGLPLLVTKSDGLEIQEIAGRPAVEVFREHFHDDVNFERPGLIKPAPGYLSAYAFGLIQPDGSKLIRGAYIDDDGLLKTFSPLPLYAPVQIVSCRAEDLLRVTGDVVRRSLADRDASVLLAFSCVARLDVLAEQGAEEAALIQDAAGDVATFGFYTYGEFARTTRVAGYHNATLTAIAL</sequence>
<gene>
    <name evidence="3" type="ORF">Cci01nite_42660</name>
</gene>
<evidence type="ECO:0008006" key="5">
    <source>
        <dbReference type="Google" id="ProtNLM"/>
    </source>
</evidence>
<protein>
    <recommendedName>
        <fullName evidence="5">FIST-like protein</fullName>
    </recommendedName>
</protein>
<dbReference type="RefSeq" id="WP_120318839.1">
    <property type="nucleotide sequence ID" value="NZ_BONH01000019.1"/>
</dbReference>
<organism evidence="3 4">
    <name type="scientific">Catellatospora citrea</name>
    <dbReference type="NCBI Taxonomy" id="53366"/>
    <lineage>
        <taxon>Bacteria</taxon>
        <taxon>Bacillati</taxon>
        <taxon>Actinomycetota</taxon>
        <taxon>Actinomycetes</taxon>
        <taxon>Micromonosporales</taxon>
        <taxon>Micromonosporaceae</taxon>
        <taxon>Catellatospora</taxon>
    </lineage>
</organism>
<dbReference type="Pfam" id="PF08495">
    <property type="entry name" value="FIST"/>
    <property type="match status" value="1"/>
</dbReference>
<dbReference type="InterPro" id="IPR013702">
    <property type="entry name" value="FIST_domain_N"/>
</dbReference>
<keyword evidence="4" id="KW-1185">Reference proteome</keyword>
<proteinExistence type="predicted"/>
<dbReference type="AlphaFoldDB" id="A0A8J3KG99"/>
<dbReference type="SMART" id="SM01204">
    <property type="entry name" value="FIST_C"/>
    <property type="match status" value="1"/>
</dbReference>
<dbReference type="InterPro" id="IPR019494">
    <property type="entry name" value="FIST_C"/>
</dbReference>
<feature type="domain" description="FIST C-domain" evidence="2">
    <location>
        <begin position="251"/>
        <end position="391"/>
    </location>
</feature>
<comment type="caution">
    <text evidence="3">The sequence shown here is derived from an EMBL/GenBank/DDBJ whole genome shotgun (WGS) entry which is preliminary data.</text>
</comment>
<evidence type="ECO:0000313" key="3">
    <source>
        <dbReference type="EMBL" id="GIF99172.1"/>
    </source>
</evidence>
<evidence type="ECO:0000259" key="1">
    <source>
        <dbReference type="SMART" id="SM00897"/>
    </source>
</evidence>
<name>A0A8J3KG99_9ACTN</name>
<dbReference type="Pfam" id="PF10442">
    <property type="entry name" value="FIST_C"/>
    <property type="match status" value="1"/>
</dbReference>
<dbReference type="Proteomes" id="UP000659904">
    <property type="component" value="Unassembled WGS sequence"/>
</dbReference>
<dbReference type="PANTHER" id="PTHR40252">
    <property type="entry name" value="BLR0328 PROTEIN"/>
    <property type="match status" value="1"/>
</dbReference>
<evidence type="ECO:0000313" key="4">
    <source>
        <dbReference type="Proteomes" id="UP000659904"/>
    </source>
</evidence>
<evidence type="ECO:0000259" key="2">
    <source>
        <dbReference type="SMART" id="SM01204"/>
    </source>
</evidence>
<dbReference type="PANTHER" id="PTHR40252:SF2">
    <property type="entry name" value="BLR0328 PROTEIN"/>
    <property type="match status" value="1"/>
</dbReference>
<reference evidence="3 4" key="1">
    <citation type="submission" date="2021-01" db="EMBL/GenBank/DDBJ databases">
        <title>Whole genome shotgun sequence of Catellatospora citrea NBRC 14495.</title>
        <authorList>
            <person name="Komaki H."/>
            <person name="Tamura T."/>
        </authorList>
    </citation>
    <scope>NUCLEOTIDE SEQUENCE [LARGE SCALE GENOMIC DNA]</scope>
    <source>
        <strain evidence="3 4">NBRC 14495</strain>
    </source>
</reference>